<reference evidence="1 2" key="1">
    <citation type="submission" date="2019-09" db="EMBL/GenBank/DDBJ databases">
        <authorList>
            <person name="Brejova B."/>
        </authorList>
    </citation>
    <scope>NUCLEOTIDE SEQUENCE [LARGE SCALE GENOMIC DNA]</scope>
</reference>
<name>A0A5E8BZ86_9ASCO</name>
<keyword evidence="2" id="KW-1185">Reference proteome</keyword>
<organism evidence="1 2">
    <name type="scientific">Magnusiomyces paraingens</name>
    <dbReference type="NCBI Taxonomy" id="2606893"/>
    <lineage>
        <taxon>Eukaryota</taxon>
        <taxon>Fungi</taxon>
        <taxon>Dikarya</taxon>
        <taxon>Ascomycota</taxon>
        <taxon>Saccharomycotina</taxon>
        <taxon>Dipodascomycetes</taxon>
        <taxon>Dipodascales</taxon>
        <taxon>Dipodascaceae</taxon>
        <taxon>Magnusiomyces</taxon>
    </lineage>
</organism>
<evidence type="ECO:0000313" key="2">
    <source>
        <dbReference type="Proteomes" id="UP000398389"/>
    </source>
</evidence>
<evidence type="ECO:0000313" key="1">
    <source>
        <dbReference type="EMBL" id="VVT54115.1"/>
    </source>
</evidence>
<accession>A0A5E8BZ86</accession>
<dbReference type="AlphaFoldDB" id="A0A5E8BZ86"/>
<gene>
    <name evidence="1" type="ORF">SAPINGB_P003914</name>
</gene>
<sequence length="431" mass="48994">MDEYQSTSELENVPAEYQSHIYFYNSPPKEDGYLKASAAPSDSGHYHGEFEFLQNPSPGLDNNSVICSSNMKQLVASFHTHVHDPLGDKIPSYHPFHPSDMTIDDKGILRIPHISYDPIITKQEAMKPSHTLTSSSSNSSAYSFSLDHPTRQMFRSLAESPLFDSFDQNSGASENLRQIYTQPNANTTPSEHGDSPGAPHFARENDAASFMFASHPEINDDEEVTQLMSSFHFWDPLNRSQFRNEEEDNSLQPLYMSEESMQQNTDASVISHQDGSGFPENSEIVHRSTLIRHLTIHVQNTLRRIRLRHISTIGEYQTDDSYTNHTNDIRAEEENEIPIYSNNSYTRLGIPEDEEEFQAHRGIRRYLRGLWTSGRSPEDSGRRLFSRERRRAADTIFGSLGESQDVDNTANSIQRGHTAFFGFSRFSRGDS</sequence>
<dbReference type="RefSeq" id="XP_031854520.1">
    <property type="nucleotide sequence ID" value="XM_031998629.1"/>
</dbReference>
<protein>
    <submittedName>
        <fullName evidence="1">Uncharacterized protein</fullName>
    </submittedName>
</protein>
<proteinExistence type="predicted"/>
<dbReference type="Proteomes" id="UP000398389">
    <property type="component" value="Unassembled WGS sequence"/>
</dbReference>
<dbReference type="GeneID" id="43582729"/>
<dbReference type="EMBL" id="CABVLU010000003">
    <property type="protein sequence ID" value="VVT54115.1"/>
    <property type="molecule type" value="Genomic_DNA"/>
</dbReference>